<accession>A0A7S0G0H4</accession>
<evidence type="ECO:0000313" key="1">
    <source>
        <dbReference type="EMBL" id="CAD8394174.1"/>
    </source>
</evidence>
<reference evidence="1" key="1">
    <citation type="submission" date="2021-01" db="EMBL/GenBank/DDBJ databases">
        <authorList>
            <person name="Corre E."/>
            <person name="Pelletier E."/>
            <person name="Niang G."/>
            <person name="Scheremetjew M."/>
            <person name="Finn R."/>
            <person name="Kale V."/>
            <person name="Holt S."/>
            <person name="Cochrane G."/>
            <person name="Meng A."/>
            <person name="Brown T."/>
            <person name="Cohen L."/>
        </authorList>
    </citation>
    <scope>NUCLEOTIDE SEQUENCE</scope>
    <source>
        <strain evidence="1">UTEX LB 2760</strain>
    </source>
</reference>
<proteinExistence type="predicted"/>
<protein>
    <submittedName>
        <fullName evidence="1">Uncharacterized protein</fullName>
    </submittedName>
</protein>
<name>A0A7S0G0H4_9RHOD</name>
<gene>
    <name evidence="1" type="ORF">RMAR0315_LOCUS4159</name>
</gene>
<organism evidence="1">
    <name type="scientific">Rhodosorus marinus</name>
    <dbReference type="NCBI Taxonomy" id="101924"/>
    <lineage>
        <taxon>Eukaryota</taxon>
        <taxon>Rhodophyta</taxon>
        <taxon>Stylonematophyceae</taxon>
        <taxon>Stylonematales</taxon>
        <taxon>Stylonemataceae</taxon>
        <taxon>Rhodosorus</taxon>
    </lineage>
</organism>
<dbReference type="AlphaFoldDB" id="A0A7S0G0H4"/>
<dbReference type="EMBL" id="HBEK01007680">
    <property type="protein sequence ID" value="CAD8394174.1"/>
    <property type="molecule type" value="Transcribed_RNA"/>
</dbReference>
<sequence length="103" mass="10697">MLETSIVDESGNVGGILLNLKGELLGIIPSNRQGFHGPAAAVSVHVVKGFLRLALGTPLKAGQTQRNGAHKHQVTAQSPAQAISVRMLLCACTAPSIIPLPKL</sequence>